<keyword evidence="1" id="KW-0862">Zinc</keyword>
<evidence type="ECO:0000313" key="4">
    <source>
        <dbReference type="RefSeq" id="XP_051860343.1"/>
    </source>
</evidence>
<dbReference type="GO" id="GO:0071897">
    <property type="term" value="P:DNA biosynthetic process"/>
    <property type="evidence" value="ECO:0007669"/>
    <property type="project" value="UniProtKB-ARBA"/>
</dbReference>
<dbReference type="SUPFAM" id="SSF56672">
    <property type="entry name" value="DNA/RNA polymerases"/>
    <property type="match status" value="1"/>
</dbReference>
<protein>
    <submittedName>
        <fullName evidence="4">Uncharacterized protein LOC127565529</fullName>
    </submittedName>
</protein>
<feature type="domain" description="CCHC-type" evidence="2">
    <location>
        <begin position="335"/>
        <end position="350"/>
    </location>
</feature>
<keyword evidence="1" id="KW-0479">Metal-binding</keyword>
<dbReference type="GO" id="GO:0003676">
    <property type="term" value="F:nucleic acid binding"/>
    <property type="evidence" value="ECO:0007669"/>
    <property type="project" value="InterPro"/>
</dbReference>
<evidence type="ECO:0000259" key="2">
    <source>
        <dbReference type="PROSITE" id="PS50158"/>
    </source>
</evidence>
<dbReference type="SMART" id="SM00343">
    <property type="entry name" value="ZnF_C2HC"/>
    <property type="match status" value="2"/>
</dbReference>
<dbReference type="InterPro" id="IPR043502">
    <property type="entry name" value="DNA/RNA_pol_sf"/>
</dbReference>
<dbReference type="GeneID" id="127565529"/>
<dbReference type="PANTHER" id="PTHR47331:SF5">
    <property type="entry name" value="RIBONUCLEASE H"/>
    <property type="match status" value="1"/>
</dbReference>
<proteinExistence type="predicted"/>
<sequence length="951" mass="106034">MRAGPRKFRIAQNALEEIDYNEIGSETRDNFDERFLEVKSRVRAHFDSRERQLIRSSTLRRDETIDPSANGLSARANRRRLPELKLPTFGGGYTEYASFWSMFESVIDKDNDLDDVEKFQHLLSCLTGPALDAVRSLDISRLNYRVALDILDNRFNNNRLVFQSHIKDLLGTKKLETGASVATKLREFSDKVNVHMGALKTLGRPEEIANSIIIYVLLQRLDVETQAAWEDSRALDNPAADKVPTATEFFTFLDERCRKLESLQYAMVIHTAGSQVGRNFTHNGNRKAFVVQSSPSRANVCGFCDAPGHGIYSCPIFANLSPFLRQREVKKLALCFTCLKKGHQTRSCTSGACRNCGGRHHSLLHFETSQRASSADSSAALQPQASTSLAAQSRCSDAALLGTVGVLLKSRAGSFIHCRALLDSGSQIHMMTSHLAQQLQLKRTRSDAMISGLGDTDVSVEGCTVNVCMRSCITDYSVNFQAVVASTITNSHPNFAIDIDGWAIPSNIQLADPAFNRPQRVDLLIGASLFYGLLCVGQIGLGDGLPILQKTRLGWIVAGGGDSTTHTALMAAQKGSESSNDQADASLNELVRRFWEVESCEYVATRLSREQQDCEEHFRKNVTRLPSGEYSVRLPMKSSVDSLGESYTQAHRRFLNLERKLQRHPDLRMQYSSFIEEYLKLNHMSRVPAETIERCKYFLPHHCVLKADSTTTKLRVVFDGSAATSTGYSLNEVMMAGPVIQDKLMHILLRFRTYLVALTGDICKMYRCVRMASADSYYQCILWRDSPDKELQIFKLDTVTYGTKAASFLSVRAMHQLAHDEADSFPVGSVALKNEFYVDDFISGGDSVAEVKVKLQETAAILARANFKLRKWCSSHAEVLSEIADDEKESYMRFSDGSEITKTLGLAWDPSSDRLLFSLSFLEAGSKPCRRSVLATIARFYDPLGLLGPVP</sequence>
<name>A0A9C6T2M2_DROAB</name>
<dbReference type="PANTHER" id="PTHR47331">
    <property type="entry name" value="PHD-TYPE DOMAIN-CONTAINING PROTEIN"/>
    <property type="match status" value="1"/>
</dbReference>
<evidence type="ECO:0000256" key="1">
    <source>
        <dbReference type="PROSITE-ProRule" id="PRU00047"/>
    </source>
</evidence>
<dbReference type="Pfam" id="PF03564">
    <property type="entry name" value="DUF1759"/>
    <property type="match status" value="1"/>
</dbReference>
<dbReference type="InterPro" id="IPR001878">
    <property type="entry name" value="Znf_CCHC"/>
</dbReference>
<reference evidence="4" key="1">
    <citation type="submission" date="2025-08" db="UniProtKB">
        <authorList>
            <consortium name="RefSeq"/>
        </authorList>
    </citation>
    <scope>IDENTIFICATION</scope>
    <source>
        <strain evidence="4">15112-1751.03</strain>
        <tissue evidence="4">Whole Adult</tissue>
    </source>
</reference>
<gene>
    <name evidence="4" type="primary">LOC127565529</name>
</gene>
<evidence type="ECO:0000313" key="3">
    <source>
        <dbReference type="Proteomes" id="UP000515160"/>
    </source>
</evidence>
<keyword evidence="1" id="KW-0863">Zinc-finger</keyword>
<organism evidence="3 4">
    <name type="scientific">Drosophila albomicans</name>
    <name type="common">Fruit fly</name>
    <dbReference type="NCBI Taxonomy" id="7291"/>
    <lineage>
        <taxon>Eukaryota</taxon>
        <taxon>Metazoa</taxon>
        <taxon>Ecdysozoa</taxon>
        <taxon>Arthropoda</taxon>
        <taxon>Hexapoda</taxon>
        <taxon>Insecta</taxon>
        <taxon>Pterygota</taxon>
        <taxon>Neoptera</taxon>
        <taxon>Endopterygota</taxon>
        <taxon>Diptera</taxon>
        <taxon>Brachycera</taxon>
        <taxon>Muscomorpha</taxon>
        <taxon>Ephydroidea</taxon>
        <taxon>Drosophilidae</taxon>
        <taxon>Drosophila</taxon>
    </lineage>
</organism>
<accession>A0A9C6T2M2</accession>
<dbReference type="InterPro" id="IPR005312">
    <property type="entry name" value="DUF1759"/>
</dbReference>
<dbReference type="RefSeq" id="XP_051860343.1">
    <property type="nucleotide sequence ID" value="XM_052004383.1"/>
</dbReference>
<dbReference type="PROSITE" id="PS50158">
    <property type="entry name" value="ZF_CCHC"/>
    <property type="match status" value="1"/>
</dbReference>
<dbReference type="Proteomes" id="UP000515160">
    <property type="component" value="Chromosome X"/>
</dbReference>
<dbReference type="AlphaFoldDB" id="A0A9C6T2M2"/>
<keyword evidence="3" id="KW-1185">Reference proteome</keyword>
<dbReference type="OrthoDB" id="8056027at2759"/>
<dbReference type="GO" id="GO:0008270">
    <property type="term" value="F:zinc ion binding"/>
    <property type="evidence" value="ECO:0007669"/>
    <property type="project" value="UniProtKB-KW"/>
</dbReference>